<dbReference type="Pfam" id="PF04977">
    <property type="entry name" value="DivIC"/>
    <property type="match status" value="1"/>
</dbReference>
<dbReference type="STRING" id="1307763.L21SP4_00341"/>
<keyword evidence="1" id="KW-0175">Coiled coil</keyword>
<dbReference type="Proteomes" id="UP000035268">
    <property type="component" value="Chromosome"/>
</dbReference>
<protein>
    <recommendedName>
        <fullName evidence="4">Septum formation initiator</fullName>
    </recommendedName>
</protein>
<dbReference type="InterPro" id="IPR007060">
    <property type="entry name" value="FtsL/DivIC"/>
</dbReference>
<dbReference type="KEGG" id="vbl:L21SP4_00341"/>
<evidence type="ECO:0000256" key="1">
    <source>
        <dbReference type="SAM" id="Coils"/>
    </source>
</evidence>
<evidence type="ECO:0000313" key="2">
    <source>
        <dbReference type="EMBL" id="AKJ63622.1"/>
    </source>
</evidence>
<organism evidence="2 3">
    <name type="scientific">Kiritimatiella glycovorans</name>
    <dbReference type="NCBI Taxonomy" id="1307763"/>
    <lineage>
        <taxon>Bacteria</taxon>
        <taxon>Pseudomonadati</taxon>
        <taxon>Kiritimatiellota</taxon>
        <taxon>Kiritimatiellia</taxon>
        <taxon>Kiritimatiellales</taxon>
        <taxon>Kiritimatiellaceae</taxon>
        <taxon>Kiritimatiella</taxon>
    </lineage>
</organism>
<sequence length="103" mass="12536">MWNMLYRLAWIFVGVLVLGSAGFAFYPKLQQYQRYQEKRAEMERRIEVREDQIRELRNRREHFLNDPEYAERIAHEMGLARPEETLFRFIDEPPVATNETDEN</sequence>
<keyword evidence="3" id="KW-1185">Reference proteome</keyword>
<evidence type="ECO:0000313" key="3">
    <source>
        <dbReference type="Proteomes" id="UP000035268"/>
    </source>
</evidence>
<reference evidence="2 3" key="2">
    <citation type="journal article" date="2016" name="ISME J.">
        <title>Characterization of the first cultured representative of Verrucomicrobia subdivision 5 indicates the proposal of a novel phylum.</title>
        <authorList>
            <person name="Spring S."/>
            <person name="Bunk B."/>
            <person name="Sproer C."/>
            <person name="Schumann P."/>
            <person name="Rohde M."/>
            <person name="Tindall B.J."/>
            <person name="Klenk H.P."/>
        </authorList>
    </citation>
    <scope>NUCLEOTIDE SEQUENCE [LARGE SCALE GENOMIC DNA]</scope>
    <source>
        <strain evidence="2 3">L21-Fru-AB</strain>
    </source>
</reference>
<proteinExistence type="predicted"/>
<evidence type="ECO:0008006" key="4">
    <source>
        <dbReference type="Google" id="ProtNLM"/>
    </source>
</evidence>
<dbReference type="EMBL" id="CP010904">
    <property type="protein sequence ID" value="AKJ63622.1"/>
    <property type="molecule type" value="Genomic_DNA"/>
</dbReference>
<accession>A0A0G3EDY1</accession>
<gene>
    <name evidence="2" type="ORF">L21SP4_00341</name>
</gene>
<reference evidence="3" key="1">
    <citation type="submission" date="2015-02" db="EMBL/GenBank/DDBJ databases">
        <title>Description and complete genome sequence of the first cultured representative of the subdivision 5 of the Verrucomicrobia phylum.</title>
        <authorList>
            <person name="Spring S."/>
            <person name="Bunk B."/>
            <person name="Sproer C."/>
            <person name="Klenk H.-P."/>
        </authorList>
    </citation>
    <scope>NUCLEOTIDE SEQUENCE [LARGE SCALE GENOMIC DNA]</scope>
    <source>
        <strain evidence="3">L21-Fru-AB</strain>
    </source>
</reference>
<dbReference type="AlphaFoldDB" id="A0A0G3EDY1"/>
<name>A0A0G3EDY1_9BACT</name>
<feature type="coiled-coil region" evidence="1">
    <location>
        <begin position="32"/>
        <end position="66"/>
    </location>
</feature>